<sequence length="65" mass="7230">MLSSLDSRLSHAAAFLEDLSLARHTSTTSAIGPRLMPGLCHRRPMLRTSLLARYSTEYLARWAAT</sequence>
<reference evidence="1" key="1">
    <citation type="submission" date="2021-06" db="EMBL/GenBank/DDBJ databases">
        <title>Comparative genomics, transcriptomics and evolutionary studies reveal genomic signatures of adaptation to plant cell wall in hemibiotrophic fungi.</title>
        <authorList>
            <consortium name="DOE Joint Genome Institute"/>
            <person name="Baroncelli R."/>
            <person name="Diaz J.F."/>
            <person name="Benocci T."/>
            <person name="Peng M."/>
            <person name="Battaglia E."/>
            <person name="Haridas S."/>
            <person name="Andreopoulos W."/>
            <person name="Labutti K."/>
            <person name="Pangilinan J."/>
            <person name="Floch G.L."/>
            <person name="Makela M.R."/>
            <person name="Henrissat B."/>
            <person name="Grigoriev I.V."/>
            <person name="Crouch J.A."/>
            <person name="De Vries R.P."/>
            <person name="Sukno S.A."/>
            <person name="Thon M.R."/>
        </authorList>
    </citation>
    <scope>NUCLEOTIDE SEQUENCE</scope>
    <source>
        <strain evidence="1">CBS 193.32</strain>
    </source>
</reference>
<dbReference type="GeneID" id="85458160"/>
<name>A0AAJ0AX61_9PEZI</name>
<proteinExistence type="predicted"/>
<dbReference type="EMBL" id="JAHMHR010000003">
    <property type="protein sequence ID" value="KAK1699917.1"/>
    <property type="molecule type" value="Genomic_DNA"/>
</dbReference>
<organism evidence="1 2">
    <name type="scientific">Colletotrichum godetiae</name>
    <dbReference type="NCBI Taxonomy" id="1209918"/>
    <lineage>
        <taxon>Eukaryota</taxon>
        <taxon>Fungi</taxon>
        <taxon>Dikarya</taxon>
        <taxon>Ascomycota</taxon>
        <taxon>Pezizomycotina</taxon>
        <taxon>Sordariomycetes</taxon>
        <taxon>Hypocreomycetidae</taxon>
        <taxon>Glomerellales</taxon>
        <taxon>Glomerellaceae</taxon>
        <taxon>Colletotrichum</taxon>
        <taxon>Colletotrichum acutatum species complex</taxon>
    </lineage>
</organism>
<keyword evidence="2" id="KW-1185">Reference proteome</keyword>
<dbReference type="RefSeq" id="XP_060435674.1">
    <property type="nucleotide sequence ID" value="XM_060573634.1"/>
</dbReference>
<comment type="caution">
    <text evidence="1">The sequence shown here is derived from an EMBL/GenBank/DDBJ whole genome shotgun (WGS) entry which is preliminary data.</text>
</comment>
<dbReference type="Proteomes" id="UP001224890">
    <property type="component" value="Unassembled WGS sequence"/>
</dbReference>
<protein>
    <submittedName>
        <fullName evidence="1">Uncharacterized protein</fullName>
    </submittedName>
</protein>
<dbReference type="AlphaFoldDB" id="A0AAJ0AX61"/>
<evidence type="ECO:0000313" key="1">
    <source>
        <dbReference type="EMBL" id="KAK1699917.1"/>
    </source>
</evidence>
<evidence type="ECO:0000313" key="2">
    <source>
        <dbReference type="Proteomes" id="UP001224890"/>
    </source>
</evidence>
<accession>A0AAJ0AX61</accession>
<gene>
    <name evidence="1" type="ORF">BDP55DRAFT_645340</name>
</gene>